<dbReference type="Gene3D" id="3.40.980.10">
    <property type="entry name" value="MoaB/Mog-like domain"/>
    <property type="match status" value="1"/>
</dbReference>
<comment type="cofactor">
    <cofactor evidence="5">
        <name>Mg(2+)</name>
        <dbReference type="ChEBI" id="CHEBI:18420"/>
    </cofactor>
</comment>
<dbReference type="Gene3D" id="2.170.190.11">
    <property type="entry name" value="Molybdopterin biosynthesis moea protein, domain 3"/>
    <property type="match status" value="1"/>
</dbReference>
<evidence type="ECO:0000259" key="6">
    <source>
        <dbReference type="SMART" id="SM00852"/>
    </source>
</evidence>
<dbReference type="InterPro" id="IPR036688">
    <property type="entry name" value="MoeA_C_domain_IV_sf"/>
</dbReference>
<dbReference type="SUPFAM" id="SSF53218">
    <property type="entry name" value="Molybdenum cofactor biosynthesis proteins"/>
    <property type="match status" value="1"/>
</dbReference>
<dbReference type="PANTHER" id="PTHR10192">
    <property type="entry name" value="MOLYBDOPTERIN BIOSYNTHESIS PROTEIN"/>
    <property type="match status" value="1"/>
</dbReference>
<comment type="function">
    <text evidence="1 5">Catalyzes the insertion of molybdate into adenylated molybdopterin with the concomitant release of AMP.</text>
</comment>
<reference evidence="8" key="1">
    <citation type="journal article" date="2019" name="Int. J. Syst. Evol. Microbiol.">
        <title>The Global Catalogue of Microorganisms (GCM) 10K type strain sequencing project: providing services to taxonomists for standard genome sequencing and annotation.</title>
        <authorList>
            <consortium name="The Broad Institute Genomics Platform"/>
            <consortium name="The Broad Institute Genome Sequencing Center for Infectious Disease"/>
            <person name="Wu L."/>
            <person name="Ma J."/>
        </authorList>
    </citation>
    <scope>NUCLEOTIDE SEQUENCE [LARGE SCALE GENOMIC DNA]</scope>
    <source>
        <strain evidence="8">IBRC-M 10908</strain>
    </source>
</reference>
<sequence length="387" mass="40435">MSTPTPWPEARRTAYELGLSIDLPTVELPLDRAVGHTLAAAPASANPLPAFDTVAMDGYAVRGEGPAWDLLDYDQLAGHRAAELPDGRAVRIATGAQLPPKTEGIVRLEDSTVTEGTVSGPHQRDWRETGDEIALGEELLPAGTPVSPAAAGFAAAAGLDRLTVFEKPTAAFAVFGDELIDRGPARDGKIRDSLGPMLPAMLEGLGATASRPVHVEDTPEAHYNALNGPAPQPTILCTTGGTMHGPVDYLHPTLKKLGAEYLIDTVAVRPGFPMLLARTPNGIVCGLPGNPQSAVISVATIVAPLIAGLLRRPLPELGVAAVADDIPGRGDCHRLALVDDFGRLIPHHGSAMLRGVATARGFAVVEPHTNARRSDALPLVPMPGRTS</sequence>
<dbReference type="EC" id="2.10.1.1" evidence="5"/>
<dbReference type="SMART" id="SM00852">
    <property type="entry name" value="MoCF_biosynth"/>
    <property type="match status" value="1"/>
</dbReference>
<dbReference type="EMBL" id="JBHSDK010000061">
    <property type="protein sequence ID" value="MFC4337957.1"/>
    <property type="molecule type" value="Genomic_DNA"/>
</dbReference>
<name>A0ABV8U587_9ACTN</name>
<dbReference type="RefSeq" id="WP_380625471.1">
    <property type="nucleotide sequence ID" value="NZ_JBHSDK010000061.1"/>
</dbReference>
<evidence type="ECO:0000256" key="2">
    <source>
        <dbReference type="ARBA" id="ARBA00010763"/>
    </source>
</evidence>
<keyword evidence="5" id="KW-0501">Molybdenum cofactor biosynthesis</keyword>
<dbReference type="InterPro" id="IPR038987">
    <property type="entry name" value="MoeA-like"/>
</dbReference>
<evidence type="ECO:0000256" key="3">
    <source>
        <dbReference type="ARBA" id="ARBA00022505"/>
    </source>
</evidence>
<evidence type="ECO:0000256" key="5">
    <source>
        <dbReference type="RuleBase" id="RU365090"/>
    </source>
</evidence>
<dbReference type="Gene3D" id="3.90.105.10">
    <property type="entry name" value="Molybdopterin biosynthesis moea protein, domain 2"/>
    <property type="match status" value="1"/>
</dbReference>
<protein>
    <recommendedName>
        <fullName evidence="5">Molybdopterin molybdenumtransferase</fullName>
        <ecNumber evidence="5">2.10.1.1</ecNumber>
    </recommendedName>
</protein>
<evidence type="ECO:0000256" key="4">
    <source>
        <dbReference type="ARBA" id="ARBA00047317"/>
    </source>
</evidence>
<organism evidence="7 8">
    <name type="scientific">Salininema proteolyticum</name>
    <dbReference type="NCBI Taxonomy" id="1607685"/>
    <lineage>
        <taxon>Bacteria</taxon>
        <taxon>Bacillati</taxon>
        <taxon>Actinomycetota</taxon>
        <taxon>Actinomycetes</taxon>
        <taxon>Glycomycetales</taxon>
        <taxon>Glycomycetaceae</taxon>
        <taxon>Salininema</taxon>
    </lineage>
</organism>
<dbReference type="Proteomes" id="UP001595823">
    <property type="component" value="Unassembled WGS sequence"/>
</dbReference>
<keyword evidence="5" id="KW-0808">Transferase</keyword>
<evidence type="ECO:0000256" key="1">
    <source>
        <dbReference type="ARBA" id="ARBA00002901"/>
    </source>
</evidence>
<dbReference type="SUPFAM" id="SSF63882">
    <property type="entry name" value="MoeA N-terminal region -like"/>
    <property type="match status" value="1"/>
</dbReference>
<evidence type="ECO:0000313" key="7">
    <source>
        <dbReference type="EMBL" id="MFC4337957.1"/>
    </source>
</evidence>
<comment type="similarity">
    <text evidence="2 5">Belongs to the MoeA family.</text>
</comment>
<keyword evidence="3 5" id="KW-0500">Molybdenum</keyword>
<gene>
    <name evidence="7" type="ORF">ACFPET_22440</name>
</gene>
<comment type="caution">
    <text evidence="7">The sequence shown here is derived from an EMBL/GenBank/DDBJ whole genome shotgun (WGS) entry which is preliminary data.</text>
</comment>
<keyword evidence="5" id="KW-0479">Metal-binding</keyword>
<proteinExistence type="inferred from homology"/>
<keyword evidence="5" id="KW-0460">Magnesium</keyword>
<dbReference type="InterPro" id="IPR036135">
    <property type="entry name" value="MoeA_linker/N_sf"/>
</dbReference>
<dbReference type="InterPro" id="IPR001453">
    <property type="entry name" value="MoaB/Mog_dom"/>
</dbReference>
<dbReference type="InterPro" id="IPR005110">
    <property type="entry name" value="MoeA_linker/N"/>
</dbReference>
<dbReference type="InterPro" id="IPR036425">
    <property type="entry name" value="MoaB/Mog-like_dom_sf"/>
</dbReference>
<dbReference type="PANTHER" id="PTHR10192:SF5">
    <property type="entry name" value="GEPHYRIN"/>
    <property type="match status" value="1"/>
</dbReference>
<keyword evidence="8" id="KW-1185">Reference proteome</keyword>
<dbReference type="Pfam" id="PF00994">
    <property type="entry name" value="MoCF_biosynth"/>
    <property type="match status" value="1"/>
</dbReference>
<dbReference type="Pfam" id="PF03453">
    <property type="entry name" value="MoeA_N"/>
    <property type="match status" value="1"/>
</dbReference>
<comment type="catalytic activity">
    <reaction evidence="4">
        <text>adenylyl-molybdopterin + molybdate = Mo-molybdopterin + AMP + H(+)</text>
        <dbReference type="Rhea" id="RHEA:35047"/>
        <dbReference type="ChEBI" id="CHEBI:15378"/>
        <dbReference type="ChEBI" id="CHEBI:36264"/>
        <dbReference type="ChEBI" id="CHEBI:62727"/>
        <dbReference type="ChEBI" id="CHEBI:71302"/>
        <dbReference type="ChEBI" id="CHEBI:456215"/>
        <dbReference type="EC" id="2.10.1.1"/>
    </reaction>
</comment>
<evidence type="ECO:0000313" key="8">
    <source>
        <dbReference type="Proteomes" id="UP001595823"/>
    </source>
</evidence>
<feature type="domain" description="MoaB/Mog" evidence="6">
    <location>
        <begin position="171"/>
        <end position="308"/>
    </location>
</feature>
<dbReference type="Gene3D" id="2.40.340.10">
    <property type="entry name" value="MoeA, C-terminal, domain IV"/>
    <property type="match status" value="1"/>
</dbReference>
<comment type="pathway">
    <text evidence="5">Cofactor biosynthesis; molybdopterin biosynthesis.</text>
</comment>
<accession>A0ABV8U587</accession>